<evidence type="ECO:0000313" key="6">
    <source>
        <dbReference type="EMBL" id="KAK8867688.1"/>
    </source>
</evidence>
<organism evidence="6 7">
    <name type="scientific">Apiospora arundinis</name>
    <dbReference type="NCBI Taxonomy" id="335852"/>
    <lineage>
        <taxon>Eukaryota</taxon>
        <taxon>Fungi</taxon>
        <taxon>Dikarya</taxon>
        <taxon>Ascomycota</taxon>
        <taxon>Pezizomycotina</taxon>
        <taxon>Sordariomycetes</taxon>
        <taxon>Xylariomycetidae</taxon>
        <taxon>Amphisphaeriales</taxon>
        <taxon>Apiosporaceae</taxon>
        <taxon>Apiospora</taxon>
    </lineage>
</organism>
<dbReference type="InterPro" id="IPR002403">
    <property type="entry name" value="Cyt_P450_E_grp-IV"/>
</dbReference>
<dbReference type="Pfam" id="PF00067">
    <property type="entry name" value="p450"/>
    <property type="match status" value="1"/>
</dbReference>
<dbReference type="PANTHER" id="PTHR47582">
    <property type="entry name" value="P450, PUTATIVE (EUROFUNG)-RELATED"/>
    <property type="match status" value="1"/>
</dbReference>
<dbReference type="EMBL" id="JAPCWZ010000004">
    <property type="protein sequence ID" value="KAK8867688.1"/>
    <property type="molecule type" value="Genomic_DNA"/>
</dbReference>
<evidence type="ECO:0000256" key="5">
    <source>
        <dbReference type="ARBA" id="ARBA00023033"/>
    </source>
</evidence>
<sequence>MYEFLLVAFIGVVVFAYGIDFILDQFDDPREPRRIRPKIPVPVIGHILGVLRYGFHYYELLSQNTEAEIFALGILNFKVYITRGSRIRQLVQKSKALSFTPFLKIPANVIGSEAHALFDGALLESFSHRTKEALTPGPHLDVQNLRMGQQILLHVTEMVQEDHVDLFEWAKHSIVQATAAGLYGAHHPFRDCRVQNALWTWEEYRPNHMLGTDFLRTGYKARDIVFEAFREYFRRIPDDASLLVQQRQKVMRDGGIAEEDTYKIQATLSNAAYPNTVPTLFWTIFEIYSRPQLLGDIRQELRDNAVIRSTEKGADEFVLDLAALQTACPVLLSTYQETQRTRHAQVAWRMVTDDTLLDGHMLKKGNYLQIPVRPTHEDPRIWGPRAAAFDPYRFVPVRDGLEPTKPKTAPPSAFMPWGSPPHLCPARQFASAEILIAAALLVLRVQLAPVGGRGWEQPALRSGTPALPRPKRDIRAQVTPTEDGRGNWTVVIGRTKARISLASG</sequence>
<evidence type="ECO:0000256" key="1">
    <source>
        <dbReference type="ARBA" id="ARBA00001971"/>
    </source>
</evidence>
<keyword evidence="7" id="KW-1185">Reference proteome</keyword>
<evidence type="ECO:0000256" key="3">
    <source>
        <dbReference type="ARBA" id="ARBA00022723"/>
    </source>
</evidence>
<keyword evidence="4" id="KW-0408">Iron</keyword>
<dbReference type="InterPro" id="IPR053007">
    <property type="entry name" value="CYP450_monoxygenase_sec-met"/>
</dbReference>
<comment type="caution">
    <text evidence="6">The sequence shown here is derived from an EMBL/GenBank/DDBJ whole genome shotgun (WGS) entry which is preliminary data.</text>
</comment>
<accession>A0ABR2IS70</accession>
<protein>
    <submittedName>
        <fullName evidence="6">Cytochrome P450</fullName>
    </submittedName>
</protein>
<keyword evidence="5" id="KW-0503">Monooxygenase</keyword>
<dbReference type="InterPro" id="IPR001128">
    <property type="entry name" value="Cyt_P450"/>
</dbReference>
<dbReference type="Proteomes" id="UP001390339">
    <property type="component" value="Unassembled WGS sequence"/>
</dbReference>
<keyword evidence="5" id="KW-0560">Oxidoreductase</keyword>
<dbReference type="PANTHER" id="PTHR47582:SF1">
    <property type="entry name" value="P450, PUTATIVE (EUROFUNG)-RELATED"/>
    <property type="match status" value="1"/>
</dbReference>
<evidence type="ECO:0000313" key="7">
    <source>
        <dbReference type="Proteomes" id="UP001390339"/>
    </source>
</evidence>
<comment type="similarity">
    <text evidence="2">Belongs to the cytochrome P450 family.</text>
</comment>
<gene>
    <name evidence="6" type="ORF">PGQ11_006266</name>
</gene>
<proteinExistence type="inferred from homology"/>
<reference evidence="6 7" key="1">
    <citation type="journal article" date="2024" name="IMA Fungus">
        <title>Apiospora arundinis, a panoply of carbohydrate-active enzymes and secondary metabolites.</title>
        <authorList>
            <person name="Sorensen T."/>
            <person name="Petersen C."/>
            <person name="Muurmann A.T."/>
            <person name="Christiansen J.V."/>
            <person name="Brundto M.L."/>
            <person name="Overgaard C.K."/>
            <person name="Boysen A.T."/>
            <person name="Wollenberg R.D."/>
            <person name="Larsen T.O."/>
            <person name="Sorensen J.L."/>
            <person name="Nielsen K.L."/>
            <person name="Sondergaard T.E."/>
        </authorList>
    </citation>
    <scope>NUCLEOTIDE SEQUENCE [LARGE SCALE GENOMIC DNA]</scope>
    <source>
        <strain evidence="6 7">AAU 773</strain>
    </source>
</reference>
<dbReference type="CDD" id="cd11040">
    <property type="entry name" value="CYP7_CYP8-like"/>
    <property type="match status" value="1"/>
</dbReference>
<dbReference type="SUPFAM" id="SSF48264">
    <property type="entry name" value="Cytochrome P450"/>
    <property type="match status" value="1"/>
</dbReference>
<dbReference type="Gene3D" id="1.10.630.10">
    <property type="entry name" value="Cytochrome P450"/>
    <property type="match status" value="1"/>
</dbReference>
<name>A0ABR2IS70_9PEZI</name>
<evidence type="ECO:0000256" key="4">
    <source>
        <dbReference type="ARBA" id="ARBA00023004"/>
    </source>
</evidence>
<evidence type="ECO:0000256" key="2">
    <source>
        <dbReference type="ARBA" id="ARBA00010617"/>
    </source>
</evidence>
<keyword evidence="3" id="KW-0479">Metal-binding</keyword>
<dbReference type="InterPro" id="IPR036396">
    <property type="entry name" value="Cyt_P450_sf"/>
</dbReference>
<comment type="cofactor">
    <cofactor evidence="1">
        <name>heme</name>
        <dbReference type="ChEBI" id="CHEBI:30413"/>
    </cofactor>
</comment>
<dbReference type="PRINTS" id="PR00465">
    <property type="entry name" value="EP450IV"/>
</dbReference>